<dbReference type="EMBL" id="GL988040">
    <property type="protein sequence ID" value="EGS22427.1"/>
    <property type="molecule type" value="Genomic_DNA"/>
</dbReference>
<dbReference type="Proteomes" id="UP000008066">
    <property type="component" value="Unassembled WGS sequence"/>
</dbReference>
<keyword evidence="3" id="KW-1185">Reference proteome</keyword>
<accession>G0S344</accession>
<organism evidence="3">
    <name type="scientific">Chaetomium thermophilum (strain DSM 1495 / CBS 144.50 / IMI 039719)</name>
    <name type="common">Thermochaetoides thermophila</name>
    <dbReference type="NCBI Taxonomy" id="759272"/>
    <lineage>
        <taxon>Eukaryota</taxon>
        <taxon>Fungi</taxon>
        <taxon>Dikarya</taxon>
        <taxon>Ascomycota</taxon>
        <taxon>Pezizomycotina</taxon>
        <taxon>Sordariomycetes</taxon>
        <taxon>Sordariomycetidae</taxon>
        <taxon>Sordariales</taxon>
        <taxon>Chaetomiaceae</taxon>
        <taxon>Thermochaetoides</taxon>
    </lineage>
</organism>
<reference evidence="2 3" key="1">
    <citation type="journal article" date="2011" name="Cell">
        <title>Insight into structure and assembly of the nuclear pore complex by utilizing the genome of a eukaryotic thermophile.</title>
        <authorList>
            <person name="Amlacher S."/>
            <person name="Sarges P."/>
            <person name="Flemming D."/>
            <person name="van Noort V."/>
            <person name="Kunze R."/>
            <person name="Devos D.P."/>
            <person name="Arumugam M."/>
            <person name="Bork P."/>
            <person name="Hurt E."/>
        </authorList>
    </citation>
    <scope>NUCLEOTIDE SEQUENCE [LARGE SCALE GENOMIC DNA]</scope>
    <source>
        <strain evidence="3">DSM 1495 / CBS 144.50 / IMI 039719</strain>
    </source>
</reference>
<evidence type="ECO:0000313" key="2">
    <source>
        <dbReference type="EMBL" id="EGS22427.1"/>
    </source>
</evidence>
<feature type="region of interest" description="Disordered" evidence="1">
    <location>
        <begin position="152"/>
        <end position="250"/>
    </location>
</feature>
<dbReference type="AlphaFoldDB" id="G0S344"/>
<feature type="compositionally biased region" description="Basic and acidic residues" evidence="1">
    <location>
        <begin position="169"/>
        <end position="185"/>
    </location>
</feature>
<dbReference type="OrthoDB" id="4559664at2759"/>
<dbReference type="RefSeq" id="XP_006692446.1">
    <property type="nucleotide sequence ID" value="XM_006692383.1"/>
</dbReference>
<gene>
    <name evidence="2" type="ORF">CTHT_0019600</name>
</gene>
<evidence type="ECO:0000256" key="1">
    <source>
        <dbReference type="SAM" id="MobiDB-lite"/>
    </source>
</evidence>
<dbReference type="PANTHER" id="PTHR40781:SF1">
    <property type="match status" value="1"/>
</dbReference>
<dbReference type="GeneID" id="18255998"/>
<feature type="compositionally biased region" description="Basic and acidic residues" evidence="1">
    <location>
        <begin position="214"/>
        <end position="224"/>
    </location>
</feature>
<dbReference type="PANTHER" id="PTHR40781">
    <property type="match status" value="1"/>
</dbReference>
<dbReference type="KEGG" id="cthr:CTHT_0019600"/>
<evidence type="ECO:0000313" key="3">
    <source>
        <dbReference type="Proteomes" id="UP000008066"/>
    </source>
</evidence>
<protein>
    <submittedName>
        <fullName evidence="2">Uncharacterized protein</fullName>
    </submittedName>
</protein>
<feature type="compositionally biased region" description="Acidic residues" evidence="1">
    <location>
        <begin position="199"/>
        <end position="210"/>
    </location>
</feature>
<dbReference type="HOGENOM" id="CLU_1111268_0_0_1"/>
<proteinExistence type="predicted"/>
<name>G0S344_CHATD</name>
<sequence>MTTQVDFLAPMLAPRTLRGDPLPKRLWRVTHRSTQSIIDLDTGDMLAAKRDEFNDLDDFRDDIVRHVNWENRIPTRFISVWGTYPRAHNWIQMECIWAPAEMWEIDVEIALEEGARIMQVELLMARLDFYHPQIPNTRMLTPPSTPHRVLVEQSRQDVGSDQEDSPQTSHDESQAWSEVETREETEQPVSEVGSGHNSDEEESDGEEEAATQEAKSEASTEAGRENWQSGREEEEEGVESIESQLVNLTI</sequence>